<gene>
    <name evidence="2" type="ORF">GF068_14800</name>
</gene>
<proteinExistence type="predicted"/>
<reference evidence="2 3" key="1">
    <citation type="submission" date="2019-10" db="EMBL/GenBank/DDBJ databases">
        <title>A soil myxobacterium in the family Polyangiaceae.</title>
        <authorList>
            <person name="Li Y."/>
            <person name="Wang J."/>
        </authorList>
    </citation>
    <scope>NUCLEOTIDE SEQUENCE [LARGE SCALE GENOMIC DNA]</scope>
    <source>
        <strain evidence="2 3">DSM 14734</strain>
    </source>
</reference>
<keyword evidence="3" id="KW-1185">Reference proteome</keyword>
<dbReference type="EMBL" id="WJIE01000004">
    <property type="protein sequence ID" value="MRG93191.1"/>
    <property type="molecule type" value="Genomic_DNA"/>
</dbReference>
<evidence type="ECO:0000256" key="1">
    <source>
        <dbReference type="SAM" id="MobiDB-lite"/>
    </source>
</evidence>
<name>A0A6N7PWK6_9BACT</name>
<feature type="compositionally biased region" description="Basic and acidic residues" evidence="1">
    <location>
        <begin position="1"/>
        <end position="15"/>
    </location>
</feature>
<accession>A0A6N7PWK6</accession>
<sequence length="300" mass="33733">MRDGARDRLGREGRQAHPATIVQAKAPHPATVQGKGKGLPPHPATVVQSKERPSEVILRMRAPDPRDSPFMHPEESVARTYRTTKTLGPRGKSIVHERTVAYPEVATLRPLGFRNAKAFVDFMLMLFDEVSGIEDLYFGFTGSSVEGIKYMWAKPDGHKGLWDPNFDGRGPSDYDLALCSKTLFDLIETIVDARILPRSTIKEETHTCPLHEAHFRVIHEYVMEARLQPFQNLINLFVRAQENGPYCTQVRDVNFMVYKDLGALGGHTGRALVYKEHPKLRTIGQSFVIGGEFNPKRTGK</sequence>
<dbReference type="RefSeq" id="WP_153820052.1">
    <property type="nucleotide sequence ID" value="NZ_WJIE01000004.1"/>
</dbReference>
<protein>
    <submittedName>
        <fullName evidence="2">Uncharacterized protein</fullName>
    </submittedName>
</protein>
<evidence type="ECO:0000313" key="3">
    <source>
        <dbReference type="Proteomes" id="UP000440224"/>
    </source>
</evidence>
<comment type="caution">
    <text evidence="2">The sequence shown here is derived from an EMBL/GenBank/DDBJ whole genome shotgun (WGS) entry which is preliminary data.</text>
</comment>
<evidence type="ECO:0000313" key="2">
    <source>
        <dbReference type="EMBL" id="MRG93191.1"/>
    </source>
</evidence>
<organism evidence="2 3">
    <name type="scientific">Polyangium spumosum</name>
    <dbReference type="NCBI Taxonomy" id="889282"/>
    <lineage>
        <taxon>Bacteria</taxon>
        <taxon>Pseudomonadati</taxon>
        <taxon>Myxococcota</taxon>
        <taxon>Polyangia</taxon>
        <taxon>Polyangiales</taxon>
        <taxon>Polyangiaceae</taxon>
        <taxon>Polyangium</taxon>
    </lineage>
</organism>
<dbReference type="AlphaFoldDB" id="A0A6N7PWK6"/>
<feature type="region of interest" description="Disordered" evidence="1">
    <location>
        <begin position="1"/>
        <end position="52"/>
    </location>
</feature>
<dbReference type="Proteomes" id="UP000440224">
    <property type="component" value="Unassembled WGS sequence"/>
</dbReference>